<reference evidence="2" key="1">
    <citation type="journal article" date="2021" name="PeerJ">
        <title>Extensive microbial diversity within the chicken gut microbiome revealed by metagenomics and culture.</title>
        <authorList>
            <person name="Gilroy R."/>
            <person name="Ravi A."/>
            <person name="Getino M."/>
            <person name="Pursley I."/>
            <person name="Horton D.L."/>
            <person name="Alikhan N.F."/>
            <person name="Baker D."/>
            <person name="Gharbi K."/>
            <person name="Hall N."/>
            <person name="Watson M."/>
            <person name="Adriaenssens E.M."/>
            <person name="Foster-Nyarko E."/>
            <person name="Jarju S."/>
            <person name="Secka A."/>
            <person name="Antonio M."/>
            <person name="Oren A."/>
            <person name="Chaudhuri R.R."/>
            <person name="La Ragione R."/>
            <person name="Hildebrand F."/>
            <person name="Pallen M.J."/>
        </authorList>
    </citation>
    <scope>NUCLEOTIDE SEQUENCE</scope>
    <source>
        <strain evidence="2">ChiBcec8-14828</strain>
    </source>
</reference>
<feature type="transmembrane region" description="Helical" evidence="1">
    <location>
        <begin position="6"/>
        <end position="24"/>
    </location>
</feature>
<organism evidence="2 3">
    <name type="scientific">Candidatus Ruthenibacterium avium</name>
    <dbReference type="NCBI Taxonomy" id="2838751"/>
    <lineage>
        <taxon>Bacteria</taxon>
        <taxon>Bacillati</taxon>
        <taxon>Bacillota</taxon>
        <taxon>Clostridia</taxon>
        <taxon>Eubacteriales</taxon>
        <taxon>Oscillospiraceae</taxon>
        <taxon>Ruthenibacterium</taxon>
    </lineage>
</organism>
<reference evidence="2" key="2">
    <citation type="submission" date="2021-04" db="EMBL/GenBank/DDBJ databases">
        <authorList>
            <person name="Gilroy R."/>
        </authorList>
    </citation>
    <scope>NUCLEOTIDE SEQUENCE</scope>
    <source>
        <strain evidence="2">ChiBcec8-14828</strain>
    </source>
</reference>
<evidence type="ECO:0000313" key="3">
    <source>
        <dbReference type="Proteomes" id="UP000824209"/>
    </source>
</evidence>
<keyword evidence="1" id="KW-0812">Transmembrane</keyword>
<dbReference type="EMBL" id="DWYA01000048">
    <property type="protein sequence ID" value="HJB39685.1"/>
    <property type="molecule type" value="Genomic_DNA"/>
</dbReference>
<keyword evidence="1" id="KW-0472">Membrane</keyword>
<dbReference type="AlphaFoldDB" id="A0A9D2M2H2"/>
<evidence type="ECO:0000256" key="1">
    <source>
        <dbReference type="SAM" id="Phobius"/>
    </source>
</evidence>
<sequence>MGDDFISLIYVLFFVVLVLYAVGLRKRIDYPKGSSWLNLASTVLIWCAALAFLAQLPIHLVQQSDAEERFSWLVSLDPWVKIIFGVSIVLHAAIVFFYKRKQHS</sequence>
<name>A0A9D2M2H2_9FIRM</name>
<evidence type="ECO:0000313" key="2">
    <source>
        <dbReference type="EMBL" id="HJB39685.1"/>
    </source>
</evidence>
<dbReference type="Proteomes" id="UP000824209">
    <property type="component" value="Unassembled WGS sequence"/>
</dbReference>
<gene>
    <name evidence="2" type="ORF">H9943_04730</name>
</gene>
<feature type="transmembrane region" description="Helical" evidence="1">
    <location>
        <begin position="78"/>
        <end position="98"/>
    </location>
</feature>
<protein>
    <submittedName>
        <fullName evidence="2">Uncharacterized protein</fullName>
    </submittedName>
</protein>
<feature type="transmembrane region" description="Helical" evidence="1">
    <location>
        <begin position="36"/>
        <end position="58"/>
    </location>
</feature>
<proteinExistence type="predicted"/>
<accession>A0A9D2M2H2</accession>
<comment type="caution">
    <text evidence="2">The sequence shown here is derived from an EMBL/GenBank/DDBJ whole genome shotgun (WGS) entry which is preliminary data.</text>
</comment>
<keyword evidence="1" id="KW-1133">Transmembrane helix</keyword>